<sequence>MGSFPKSTGNVTVWYHYLFSLIAIHPLKKYPFFFLLFSLFKHLEEDHCVITTSSTFPSLRDTSYAPILVLRETIDNRNILHGREQSLHFLKIFPTVRQQPPFSFPVQLNLLPRQLLPNKIHTK</sequence>
<keyword evidence="2" id="KW-1185">Reference proteome</keyword>
<dbReference type="KEGG" id="aor:AO090012000632"/>
<dbReference type="EMBL" id="BA000052">
    <property type="protein sequence ID" value="BAE60776.1"/>
    <property type="molecule type" value="Genomic_DNA"/>
</dbReference>
<dbReference type="AlphaFoldDB" id="Q2UCD9"/>
<dbReference type="GeneID" id="10098450"/>
<dbReference type="VEuPathDB" id="FungiDB:AO090012000632"/>
<name>Q2UCD9_ASPOR</name>
<protein>
    <submittedName>
        <fullName evidence="1">DNA, SC012</fullName>
    </submittedName>
</protein>
<evidence type="ECO:0000313" key="2">
    <source>
        <dbReference type="Proteomes" id="UP000006564"/>
    </source>
</evidence>
<gene>
    <name evidence="1" type="ORF">AO090012000632</name>
</gene>
<reference evidence="1 2" key="1">
    <citation type="journal article" date="2005" name="Nature">
        <title>Genome sequencing and analysis of Aspergillus oryzae.</title>
        <authorList>
            <person name="Machida M."/>
            <person name="Asai K."/>
            <person name="Sano M."/>
            <person name="Tanaka T."/>
            <person name="Kumagai T."/>
            <person name="Terai G."/>
            <person name="Kusumoto K."/>
            <person name="Arima T."/>
            <person name="Akita O."/>
            <person name="Kashiwagi Y."/>
            <person name="Abe K."/>
            <person name="Gomi K."/>
            <person name="Horiuchi H."/>
            <person name="Kitamoto K."/>
            <person name="Kobayashi T."/>
            <person name="Takeuchi M."/>
            <person name="Denning D.W."/>
            <person name="Galagan J.E."/>
            <person name="Nierman W.C."/>
            <person name="Yu J."/>
            <person name="Archer D.B."/>
            <person name="Bennett J.W."/>
            <person name="Bhatnagar D."/>
            <person name="Cleveland T.E."/>
            <person name="Fedorova N.D."/>
            <person name="Gotoh O."/>
            <person name="Horikawa H."/>
            <person name="Hosoyama A."/>
            <person name="Ichinomiya M."/>
            <person name="Igarashi R."/>
            <person name="Iwashita K."/>
            <person name="Juvvadi P.R."/>
            <person name="Kato M."/>
            <person name="Kato Y."/>
            <person name="Kin T."/>
            <person name="Kokubun A."/>
            <person name="Maeda H."/>
            <person name="Maeyama N."/>
            <person name="Maruyama J."/>
            <person name="Nagasaki H."/>
            <person name="Nakajima T."/>
            <person name="Oda K."/>
            <person name="Okada K."/>
            <person name="Paulsen I."/>
            <person name="Sakamoto K."/>
            <person name="Sawano T."/>
            <person name="Takahashi M."/>
            <person name="Takase K."/>
            <person name="Terabayashi Y."/>
            <person name="Wortman J."/>
            <person name="Yamada O."/>
            <person name="Yamagata Y."/>
            <person name="Anazawa H."/>
            <person name="Hata Y."/>
            <person name="Koide Y."/>
            <person name="Komori T."/>
            <person name="Koyama Y."/>
            <person name="Minetoki T."/>
            <person name="Suharnan S."/>
            <person name="Tanaka A."/>
            <person name="Isono K."/>
            <person name="Kuhara S."/>
            <person name="Ogasawara N."/>
            <person name="Kikuchi H."/>
        </authorList>
    </citation>
    <scope>NUCLEOTIDE SEQUENCE [LARGE SCALE GENOMIC DNA]</scope>
    <source>
        <strain evidence="2">ATCC 42149 / RIB 40</strain>
    </source>
</reference>
<proteinExistence type="predicted"/>
<dbReference type="RefSeq" id="XP_023091478.1">
    <property type="nucleotide sequence ID" value="XM_023236563.1"/>
</dbReference>
<dbReference type="Proteomes" id="UP000006564">
    <property type="component" value="Chromosome 4"/>
</dbReference>
<evidence type="ECO:0000313" key="1">
    <source>
        <dbReference type="EMBL" id="BAE60776.1"/>
    </source>
</evidence>
<dbReference type="EMBL" id="AP007161">
    <property type="protein sequence ID" value="BAE60776.1"/>
    <property type="molecule type" value="Genomic_DNA"/>
</dbReference>
<accession>Q2UCD9</accession>
<dbReference type="HOGENOM" id="CLU_2014790_0_0_1"/>
<organism evidence="1 2">
    <name type="scientific">Aspergillus oryzae (strain ATCC 42149 / RIB 40)</name>
    <name type="common">Yellow koji mold</name>
    <dbReference type="NCBI Taxonomy" id="510516"/>
    <lineage>
        <taxon>Eukaryota</taxon>
        <taxon>Fungi</taxon>
        <taxon>Dikarya</taxon>
        <taxon>Ascomycota</taxon>
        <taxon>Pezizomycotina</taxon>
        <taxon>Eurotiomycetes</taxon>
        <taxon>Eurotiomycetidae</taxon>
        <taxon>Eurotiales</taxon>
        <taxon>Aspergillaceae</taxon>
        <taxon>Aspergillus</taxon>
        <taxon>Aspergillus subgen. Circumdati</taxon>
    </lineage>
</organism>